<sequence length="97" mass="10737">MPTTNHRTQDTTDLRVYKAYRMVERMRMDFTDARQACLNAGDRVGAQLLTGSLRRCGQAEAILDAEARELDRTGGKAATPQIDLYANVYDAAQEAGV</sequence>
<evidence type="ECO:0000313" key="2">
    <source>
        <dbReference type="Proteomes" id="UP000824189"/>
    </source>
</evidence>
<dbReference type="Proteomes" id="UP000824189">
    <property type="component" value="Unassembled WGS sequence"/>
</dbReference>
<dbReference type="AlphaFoldDB" id="A0A9D1RX78"/>
<proteinExistence type="predicted"/>
<reference evidence="1" key="2">
    <citation type="submission" date="2021-04" db="EMBL/GenBank/DDBJ databases">
        <authorList>
            <person name="Gilroy R."/>
        </authorList>
    </citation>
    <scope>NUCLEOTIDE SEQUENCE</scope>
    <source>
        <strain evidence="1">4376</strain>
    </source>
</reference>
<evidence type="ECO:0000313" key="1">
    <source>
        <dbReference type="EMBL" id="HIW95180.1"/>
    </source>
</evidence>
<dbReference type="EMBL" id="DXFZ01000021">
    <property type="protein sequence ID" value="HIW95180.1"/>
    <property type="molecule type" value="Genomic_DNA"/>
</dbReference>
<accession>A0A9D1RX78</accession>
<organism evidence="1 2">
    <name type="scientific">Candidatus Corynebacterium gallistercoris</name>
    <dbReference type="NCBI Taxonomy" id="2838530"/>
    <lineage>
        <taxon>Bacteria</taxon>
        <taxon>Bacillati</taxon>
        <taxon>Actinomycetota</taxon>
        <taxon>Actinomycetes</taxon>
        <taxon>Mycobacteriales</taxon>
        <taxon>Corynebacteriaceae</taxon>
        <taxon>Corynebacterium</taxon>
    </lineage>
</organism>
<comment type="caution">
    <text evidence="1">The sequence shown here is derived from an EMBL/GenBank/DDBJ whole genome shotgun (WGS) entry which is preliminary data.</text>
</comment>
<reference evidence="1" key="1">
    <citation type="journal article" date="2021" name="PeerJ">
        <title>Extensive microbial diversity within the chicken gut microbiome revealed by metagenomics and culture.</title>
        <authorList>
            <person name="Gilroy R."/>
            <person name="Ravi A."/>
            <person name="Getino M."/>
            <person name="Pursley I."/>
            <person name="Horton D.L."/>
            <person name="Alikhan N.F."/>
            <person name="Baker D."/>
            <person name="Gharbi K."/>
            <person name="Hall N."/>
            <person name="Watson M."/>
            <person name="Adriaenssens E.M."/>
            <person name="Foster-Nyarko E."/>
            <person name="Jarju S."/>
            <person name="Secka A."/>
            <person name="Antonio M."/>
            <person name="Oren A."/>
            <person name="Chaudhuri R.R."/>
            <person name="La Ragione R."/>
            <person name="Hildebrand F."/>
            <person name="Pallen M.J."/>
        </authorList>
    </citation>
    <scope>NUCLEOTIDE SEQUENCE</scope>
    <source>
        <strain evidence="1">4376</strain>
    </source>
</reference>
<gene>
    <name evidence="1" type="ORF">H9867_01640</name>
</gene>
<protein>
    <submittedName>
        <fullName evidence="1">Uncharacterized protein</fullName>
    </submittedName>
</protein>
<name>A0A9D1RX78_9CORY</name>